<comment type="caution">
    <text evidence="2">The sequence shown here is derived from an EMBL/GenBank/DDBJ whole genome shotgun (WGS) entry which is preliminary data.</text>
</comment>
<feature type="signal peptide" evidence="1">
    <location>
        <begin position="1"/>
        <end position="26"/>
    </location>
</feature>
<sequence length="83" mass="8694">MRTLRAVVAAVLAGLALFAAAPAAFADEVPGVEEAATEMSQQFDDQMSDALADQVEGSMLPDLDVAFDMGQDGVTHQVPLDNE</sequence>
<dbReference type="Proteomes" id="UP001519363">
    <property type="component" value="Unassembled WGS sequence"/>
</dbReference>
<organism evidence="2 3">
    <name type="scientific">Crossiella equi</name>
    <dbReference type="NCBI Taxonomy" id="130796"/>
    <lineage>
        <taxon>Bacteria</taxon>
        <taxon>Bacillati</taxon>
        <taxon>Actinomycetota</taxon>
        <taxon>Actinomycetes</taxon>
        <taxon>Pseudonocardiales</taxon>
        <taxon>Pseudonocardiaceae</taxon>
        <taxon>Crossiella</taxon>
    </lineage>
</organism>
<protein>
    <submittedName>
        <fullName evidence="2">Uncharacterized protein</fullName>
    </submittedName>
</protein>
<keyword evidence="3" id="KW-1185">Reference proteome</keyword>
<proteinExistence type="predicted"/>
<accession>A0ABS5AKG2</accession>
<name>A0ABS5AKG2_9PSEU</name>
<evidence type="ECO:0000313" key="2">
    <source>
        <dbReference type="EMBL" id="MBP2476901.1"/>
    </source>
</evidence>
<dbReference type="EMBL" id="JAGIOO010000001">
    <property type="protein sequence ID" value="MBP2476901.1"/>
    <property type="molecule type" value="Genomic_DNA"/>
</dbReference>
<keyword evidence="1" id="KW-0732">Signal</keyword>
<evidence type="ECO:0000313" key="3">
    <source>
        <dbReference type="Proteomes" id="UP001519363"/>
    </source>
</evidence>
<gene>
    <name evidence="2" type="ORF">JOF53_005773</name>
</gene>
<dbReference type="RefSeq" id="WP_086782261.1">
    <property type="nucleotide sequence ID" value="NZ_JAGIOO010000001.1"/>
</dbReference>
<evidence type="ECO:0000256" key="1">
    <source>
        <dbReference type="SAM" id="SignalP"/>
    </source>
</evidence>
<feature type="chain" id="PRO_5046582055" evidence="1">
    <location>
        <begin position="27"/>
        <end position="83"/>
    </location>
</feature>
<reference evidence="2 3" key="1">
    <citation type="submission" date="2021-03" db="EMBL/GenBank/DDBJ databases">
        <title>Sequencing the genomes of 1000 actinobacteria strains.</title>
        <authorList>
            <person name="Klenk H.-P."/>
        </authorList>
    </citation>
    <scope>NUCLEOTIDE SEQUENCE [LARGE SCALE GENOMIC DNA]</scope>
    <source>
        <strain evidence="2 3">DSM 44580</strain>
    </source>
</reference>